<dbReference type="EMBL" id="JARIHO010000069">
    <property type="protein sequence ID" value="KAJ7312940.1"/>
    <property type="molecule type" value="Genomic_DNA"/>
</dbReference>
<reference evidence="1" key="1">
    <citation type="submission" date="2023-03" db="EMBL/GenBank/DDBJ databases">
        <title>Massive genome expansion in bonnet fungi (Mycena s.s.) driven by repeated elements and novel gene families across ecological guilds.</title>
        <authorList>
            <consortium name="Lawrence Berkeley National Laboratory"/>
            <person name="Harder C.B."/>
            <person name="Miyauchi S."/>
            <person name="Viragh M."/>
            <person name="Kuo A."/>
            <person name="Thoen E."/>
            <person name="Andreopoulos B."/>
            <person name="Lu D."/>
            <person name="Skrede I."/>
            <person name="Drula E."/>
            <person name="Henrissat B."/>
            <person name="Morin E."/>
            <person name="Kohler A."/>
            <person name="Barry K."/>
            <person name="LaButti K."/>
            <person name="Morin E."/>
            <person name="Salamov A."/>
            <person name="Lipzen A."/>
            <person name="Mereny Z."/>
            <person name="Hegedus B."/>
            <person name="Baldrian P."/>
            <person name="Stursova M."/>
            <person name="Weitz H."/>
            <person name="Taylor A."/>
            <person name="Grigoriev I.V."/>
            <person name="Nagy L.G."/>
            <person name="Martin F."/>
            <person name="Kauserud H."/>
        </authorList>
    </citation>
    <scope>NUCLEOTIDE SEQUENCE</scope>
    <source>
        <strain evidence="1">CBHHK002</strain>
    </source>
</reference>
<gene>
    <name evidence="1" type="ORF">DFH08DRAFT_896238</name>
</gene>
<dbReference type="Proteomes" id="UP001218218">
    <property type="component" value="Unassembled WGS sequence"/>
</dbReference>
<keyword evidence="2" id="KW-1185">Reference proteome</keyword>
<sequence length="228" mass="24656">MSCFSPCACFFHPPPHRARCLVLNAVTSSRPQLTPYHRTTPPTPLPYGAACAHQITLCGVLGAVCTSAADSQVDSLTASSRRLRAATVGSSRRITPAMGLGGQGSVVGDEWRLVRACRENLRWNVGWRGAVGGGCNTNGHTAIRCRKLRGRCNAEQGDALRGERWRARCTSDPEAWVCAVTPGTRAVAGTVWTCAPVARVRERRLLWRSSMHGRVPKAKVLVVAQAMR</sequence>
<protein>
    <submittedName>
        <fullName evidence="1">Uncharacterized protein</fullName>
    </submittedName>
</protein>
<accession>A0AAD6Z9H6</accession>
<organism evidence="1 2">
    <name type="scientific">Mycena albidolilacea</name>
    <dbReference type="NCBI Taxonomy" id="1033008"/>
    <lineage>
        <taxon>Eukaryota</taxon>
        <taxon>Fungi</taxon>
        <taxon>Dikarya</taxon>
        <taxon>Basidiomycota</taxon>
        <taxon>Agaricomycotina</taxon>
        <taxon>Agaricomycetes</taxon>
        <taxon>Agaricomycetidae</taxon>
        <taxon>Agaricales</taxon>
        <taxon>Marasmiineae</taxon>
        <taxon>Mycenaceae</taxon>
        <taxon>Mycena</taxon>
    </lineage>
</organism>
<dbReference type="AlphaFoldDB" id="A0AAD6Z9H6"/>
<evidence type="ECO:0000313" key="2">
    <source>
        <dbReference type="Proteomes" id="UP001218218"/>
    </source>
</evidence>
<name>A0AAD6Z9H6_9AGAR</name>
<proteinExistence type="predicted"/>
<evidence type="ECO:0000313" key="1">
    <source>
        <dbReference type="EMBL" id="KAJ7312940.1"/>
    </source>
</evidence>
<comment type="caution">
    <text evidence="1">The sequence shown here is derived from an EMBL/GenBank/DDBJ whole genome shotgun (WGS) entry which is preliminary data.</text>
</comment>